<dbReference type="GO" id="GO:0005634">
    <property type="term" value="C:nucleus"/>
    <property type="evidence" value="ECO:0007669"/>
    <property type="project" value="UniProtKB-SubCell"/>
</dbReference>
<feature type="region of interest" description="Disordered" evidence="5">
    <location>
        <begin position="406"/>
        <end position="427"/>
    </location>
</feature>
<dbReference type="GO" id="GO:0006281">
    <property type="term" value="P:DNA repair"/>
    <property type="evidence" value="ECO:0007669"/>
    <property type="project" value="UniProtKB-KW"/>
</dbReference>
<feature type="compositionally biased region" description="Basic and acidic residues" evidence="5">
    <location>
        <begin position="19"/>
        <end position="29"/>
    </location>
</feature>
<evidence type="ECO:0000313" key="9">
    <source>
        <dbReference type="Proteomes" id="UP000777438"/>
    </source>
</evidence>
<keyword evidence="2" id="KW-0227">DNA damage</keyword>
<evidence type="ECO:0000259" key="6">
    <source>
        <dbReference type="Pfam" id="PF12253"/>
    </source>
</evidence>
<dbReference type="GO" id="GO:0033186">
    <property type="term" value="C:CAF-1 complex"/>
    <property type="evidence" value="ECO:0007669"/>
    <property type="project" value="TreeGrafter"/>
</dbReference>
<gene>
    <name evidence="8" type="ORF">B0T10DRAFT_546523</name>
</gene>
<name>A0A9P8WA16_9HYPO</name>
<feature type="compositionally biased region" description="Low complexity" evidence="5">
    <location>
        <begin position="86"/>
        <end position="105"/>
    </location>
</feature>
<sequence length="615" mass="68589">MTSSMPLLEMSPNIQESEATCRKRSHDDFAGDVIKVGDAGEAKPPAVATIQPVGDCLLPPITKLGSQKSTEGSPGLTAESSTPNRKSPSPQTPTKTTETKTPATTMGAQSKSTPNPQAKRKRLTPTEKAARDKELADQKKEREEAKAAKAAEKARIEEEKAARAKEKAAEKAKADEERATKKRKKEEEQKRIQEQKDKKARSQPTLANFFGVNKTPKKPDTTSTNDQSTRDASPATPALKETKTEYEKLFKPFFVKEHTIMAPVGPQMDDETREVKSRILDECVSGKRADEVKGFDAMALFAFPTKPPKRGKLYHPVKHIMEQVYKETERSDTTDPDQARKIMGQAREKLSKIPMKVIAFSRDVRPPYCGTITFKSFALGKDNMSELARNPMRRQLPLDYDYDSEAEWQEEEEGEDLDMDDDEEELDDEDDMEEFLDDSEDAGLSRRIFANTLEPDSTGICFESDEQSAHNQIVYEHRMEFMHEGLEQSWGIDPFSTQYWEPDVKTKAAKTSSGPGSNMLPPPARAVNAFAALTGGPPSADVPKMVKAEILDDVKKAILDNAALSKLGIIDFVFHQFRDSVSRTEVKNTLEHVAEKRGPGRQKSWALKPGHEIVS</sequence>
<evidence type="ECO:0000256" key="3">
    <source>
        <dbReference type="ARBA" id="ARBA00023204"/>
    </source>
</evidence>
<dbReference type="EMBL" id="JAGPYM010000006">
    <property type="protein sequence ID" value="KAH6893260.1"/>
    <property type="molecule type" value="Genomic_DNA"/>
</dbReference>
<evidence type="ECO:0000256" key="2">
    <source>
        <dbReference type="ARBA" id="ARBA00022763"/>
    </source>
</evidence>
<keyword evidence="3" id="KW-0234">DNA repair</keyword>
<evidence type="ECO:0000259" key="7">
    <source>
        <dbReference type="Pfam" id="PF21796"/>
    </source>
</evidence>
<dbReference type="PANTHER" id="PTHR15272">
    <property type="entry name" value="CHROMATIN ASSEMBLY FACTOR 1 SUBUNIT A CAF-1 SUBUNIT A"/>
    <property type="match status" value="1"/>
</dbReference>
<protein>
    <submittedName>
        <fullName evidence="8">Chromatin assembly factor 1 subunit A-domain-containing protein</fullName>
    </submittedName>
</protein>
<feature type="compositionally biased region" description="Basic and acidic residues" evidence="5">
    <location>
        <begin position="124"/>
        <end position="197"/>
    </location>
</feature>
<dbReference type="OrthoDB" id="79480at2759"/>
<dbReference type="GO" id="GO:0006334">
    <property type="term" value="P:nucleosome assembly"/>
    <property type="evidence" value="ECO:0007669"/>
    <property type="project" value="TreeGrafter"/>
</dbReference>
<feature type="region of interest" description="Disordered" evidence="5">
    <location>
        <begin position="1"/>
        <end position="243"/>
    </location>
</feature>
<dbReference type="InterPro" id="IPR048800">
    <property type="entry name" value="Cac1-like_C"/>
</dbReference>
<proteinExistence type="predicted"/>
<dbReference type="Pfam" id="PF21796">
    <property type="entry name" value="Cac1_C"/>
    <property type="match status" value="1"/>
</dbReference>
<feature type="compositionally biased region" description="Polar residues" evidence="5">
    <location>
        <begin position="221"/>
        <end position="231"/>
    </location>
</feature>
<evidence type="ECO:0000256" key="4">
    <source>
        <dbReference type="ARBA" id="ARBA00023242"/>
    </source>
</evidence>
<dbReference type="PANTHER" id="PTHR15272:SF0">
    <property type="entry name" value="CHROMATIN ASSEMBLY FACTOR 1 SUBUNIT A"/>
    <property type="match status" value="1"/>
</dbReference>
<organism evidence="8 9">
    <name type="scientific">Thelonectria olida</name>
    <dbReference type="NCBI Taxonomy" id="1576542"/>
    <lineage>
        <taxon>Eukaryota</taxon>
        <taxon>Fungi</taxon>
        <taxon>Dikarya</taxon>
        <taxon>Ascomycota</taxon>
        <taxon>Pezizomycotina</taxon>
        <taxon>Sordariomycetes</taxon>
        <taxon>Hypocreomycetidae</taxon>
        <taxon>Hypocreales</taxon>
        <taxon>Nectriaceae</taxon>
        <taxon>Thelonectria</taxon>
    </lineage>
</organism>
<evidence type="ECO:0000256" key="5">
    <source>
        <dbReference type="SAM" id="MobiDB-lite"/>
    </source>
</evidence>
<feature type="domain" description="Chromatin assembly factor 1 subunit A dimerization" evidence="6">
    <location>
        <begin position="356"/>
        <end position="433"/>
    </location>
</feature>
<keyword evidence="9" id="KW-1185">Reference proteome</keyword>
<keyword evidence="4" id="KW-0539">Nucleus</keyword>
<dbReference type="Pfam" id="PF12253">
    <property type="entry name" value="CAF1A_dimeriz"/>
    <property type="match status" value="1"/>
</dbReference>
<comment type="subcellular location">
    <subcellularLocation>
        <location evidence="1">Nucleus</location>
    </subcellularLocation>
</comment>
<feature type="domain" description="Chromatin assembly factor 1 subunit Cac1-like C-terminal" evidence="7">
    <location>
        <begin position="551"/>
        <end position="606"/>
    </location>
</feature>
<feature type="compositionally biased region" description="Polar residues" evidence="5">
    <location>
        <begin position="106"/>
        <end position="116"/>
    </location>
</feature>
<reference evidence="8 9" key="1">
    <citation type="journal article" date="2021" name="Nat. Commun.">
        <title>Genetic determinants of endophytism in the Arabidopsis root mycobiome.</title>
        <authorList>
            <person name="Mesny F."/>
            <person name="Miyauchi S."/>
            <person name="Thiergart T."/>
            <person name="Pickel B."/>
            <person name="Atanasova L."/>
            <person name="Karlsson M."/>
            <person name="Huettel B."/>
            <person name="Barry K.W."/>
            <person name="Haridas S."/>
            <person name="Chen C."/>
            <person name="Bauer D."/>
            <person name="Andreopoulos W."/>
            <person name="Pangilinan J."/>
            <person name="LaButti K."/>
            <person name="Riley R."/>
            <person name="Lipzen A."/>
            <person name="Clum A."/>
            <person name="Drula E."/>
            <person name="Henrissat B."/>
            <person name="Kohler A."/>
            <person name="Grigoriev I.V."/>
            <person name="Martin F.M."/>
            <person name="Hacquard S."/>
        </authorList>
    </citation>
    <scope>NUCLEOTIDE SEQUENCE [LARGE SCALE GENOMIC DNA]</scope>
    <source>
        <strain evidence="8 9">MPI-CAGE-CH-0241</strain>
    </source>
</reference>
<evidence type="ECO:0000313" key="8">
    <source>
        <dbReference type="EMBL" id="KAH6893260.1"/>
    </source>
</evidence>
<evidence type="ECO:0000256" key="1">
    <source>
        <dbReference type="ARBA" id="ARBA00004123"/>
    </source>
</evidence>
<dbReference type="InterPro" id="IPR022043">
    <property type="entry name" value="CAF1A_DD"/>
</dbReference>
<comment type="caution">
    <text evidence="8">The sequence shown here is derived from an EMBL/GenBank/DDBJ whole genome shotgun (WGS) entry which is preliminary data.</text>
</comment>
<dbReference type="AlphaFoldDB" id="A0A9P8WA16"/>
<accession>A0A9P8WA16</accession>
<dbReference type="Proteomes" id="UP000777438">
    <property type="component" value="Unassembled WGS sequence"/>
</dbReference>
<feature type="compositionally biased region" description="Polar residues" evidence="5">
    <location>
        <begin position="64"/>
        <end position="85"/>
    </location>
</feature>